<dbReference type="PANTHER" id="PTHR43033">
    <property type="entry name" value="TRNA(ILE)-LYSIDINE SYNTHASE-RELATED"/>
    <property type="match status" value="1"/>
</dbReference>
<dbReference type="EC" id="6.3.4.19" evidence="8"/>
<evidence type="ECO:0000256" key="2">
    <source>
        <dbReference type="ARBA" id="ARBA00022490"/>
    </source>
</evidence>
<feature type="binding site" evidence="8">
    <location>
        <begin position="29"/>
        <end position="34"/>
    </location>
    <ligand>
        <name>ATP</name>
        <dbReference type="ChEBI" id="CHEBI:30616"/>
    </ligand>
</feature>
<keyword evidence="5 8" id="KW-0547">Nucleotide-binding</keyword>
<protein>
    <recommendedName>
        <fullName evidence="8">tRNA(Ile)-lysidine synthase</fullName>
        <ecNumber evidence="8">6.3.4.19</ecNumber>
    </recommendedName>
    <alternativeName>
        <fullName evidence="8">tRNA(Ile)-2-lysyl-cytidine synthase</fullName>
    </alternativeName>
    <alternativeName>
        <fullName evidence="8">tRNA(Ile)-lysidine synthetase</fullName>
    </alternativeName>
</protein>
<evidence type="ECO:0000256" key="6">
    <source>
        <dbReference type="ARBA" id="ARBA00022840"/>
    </source>
</evidence>
<comment type="subcellular location">
    <subcellularLocation>
        <location evidence="1 8">Cytoplasm</location>
    </subcellularLocation>
</comment>
<dbReference type="InterPro" id="IPR012795">
    <property type="entry name" value="tRNA_Ile_lys_synt_N"/>
</dbReference>
<dbReference type="SUPFAM" id="SSF82829">
    <property type="entry name" value="MesJ substrate recognition domain-like"/>
    <property type="match status" value="1"/>
</dbReference>
<keyword evidence="4 8" id="KW-0819">tRNA processing</keyword>
<dbReference type="RefSeq" id="WP_338752560.1">
    <property type="nucleotide sequence ID" value="NZ_CP147404.1"/>
</dbReference>
<evidence type="ECO:0000313" key="11">
    <source>
        <dbReference type="Proteomes" id="UP001387364"/>
    </source>
</evidence>
<sequence>MLAFEEQMKRFIKRHQLIEKGDKVAVGVSGGPDSLALLSYLSNNRDVLEIEVYALHLDHMFRGEESYSELQFVESFCDKHAIGCYAKQVNVSAVMEKRSTGLQETAREARYQFFQEGMRKLSANKLALAHHGDDQIETVLMQLVKGASARTGIPVRRPFAEGEVIRPMLFSTKEMIEQYCLAEGLEPRRDPSNDKLDYTRNRFRHQVLPFFKKENPKVHEHFQRFSEELKEDDQFLNELTEANMHKVWEKEGASVKVQINAFIAVPMPLQRRAIHLILNYLYKGKIAFSFIHIQQILQLLKGASPSGSLDLPHGLKVRREYQQCIFSFEQERKKEYGLALQVGECVTWPFGGEFMLTAEASKSTDRDHCFILDPHSIKLPLYVRTRKQGDKISPKGMDGSKKLKRLFIDEKVPKMKRDQWPIITDRDGEVLWVPGLKKSKYEAEVTGHHVTLIYISNHLLGG</sequence>
<keyword evidence="6 8" id="KW-0067">ATP-binding</keyword>
<dbReference type="Gene3D" id="3.40.50.620">
    <property type="entry name" value="HUPs"/>
    <property type="match status" value="1"/>
</dbReference>
<comment type="catalytic activity">
    <reaction evidence="7 8">
        <text>cytidine(34) in tRNA(Ile2) + L-lysine + ATP = lysidine(34) in tRNA(Ile2) + AMP + diphosphate + H(+)</text>
        <dbReference type="Rhea" id="RHEA:43744"/>
        <dbReference type="Rhea" id="RHEA-COMP:10625"/>
        <dbReference type="Rhea" id="RHEA-COMP:10670"/>
        <dbReference type="ChEBI" id="CHEBI:15378"/>
        <dbReference type="ChEBI" id="CHEBI:30616"/>
        <dbReference type="ChEBI" id="CHEBI:32551"/>
        <dbReference type="ChEBI" id="CHEBI:33019"/>
        <dbReference type="ChEBI" id="CHEBI:82748"/>
        <dbReference type="ChEBI" id="CHEBI:83665"/>
        <dbReference type="ChEBI" id="CHEBI:456215"/>
        <dbReference type="EC" id="6.3.4.19"/>
    </reaction>
</comment>
<dbReference type="HAMAP" id="MF_01161">
    <property type="entry name" value="tRNA_Ile_lys_synt"/>
    <property type="match status" value="1"/>
</dbReference>
<dbReference type="NCBIfam" id="TIGR02433">
    <property type="entry name" value="lysidine_TilS_C"/>
    <property type="match status" value="1"/>
</dbReference>
<dbReference type="InterPro" id="IPR012094">
    <property type="entry name" value="tRNA_Ile_lys_synt"/>
</dbReference>
<keyword evidence="2 8" id="KW-0963">Cytoplasm</keyword>
<dbReference type="SUPFAM" id="SSF52402">
    <property type="entry name" value="Adenine nucleotide alpha hydrolases-like"/>
    <property type="match status" value="1"/>
</dbReference>
<dbReference type="Pfam" id="PF11734">
    <property type="entry name" value="TilS_C"/>
    <property type="match status" value="1"/>
</dbReference>
<evidence type="ECO:0000313" key="10">
    <source>
        <dbReference type="EMBL" id="WXB93230.1"/>
    </source>
</evidence>
<dbReference type="CDD" id="cd01992">
    <property type="entry name" value="TilS_N"/>
    <property type="match status" value="1"/>
</dbReference>
<evidence type="ECO:0000256" key="8">
    <source>
        <dbReference type="HAMAP-Rule" id="MF_01161"/>
    </source>
</evidence>
<accession>A0ABZ2N7E3</accession>
<feature type="domain" description="Lysidine-tRNA(Ile) synthetase C-terminal" evidence="9">
    <location>
        <begin position="381"/>
        <end position="452"/>
    </location>
</feature>
<dbReference type="Proteomes" id="UP001387364">
    <property type="component" value="Chromosome"/>
</dbReference>
<proteinExistence type="inferred from homology"/>
<evidence type="ECO:0000256" key="1">
    <source>
        <dbReference type="ARBA" id="ARBA00004496"/>
    </source>
</evidence>
<dbReference type="SUPFAM" id="SSF56037">
    <property type="entry name" value="PheT/TilS domain"/>
    <property type="match status" value="1"/>
</dbReference>
<dbReference type="Pfam" id="PF09179">
    <property type="entry name" value="TilS"/>
    <property type="match status" value="1"/>
</dbReference>
<dbReference type="InterPro" id="IPR012796">
    <property type="entry name" value="Lysidine-tRNA-synth_C"/>
</dbReference>
<dbReference type="NCBIfam" id="TIGR02432">
    <property type="entry name" value="lysidine_TilS_N"/>
    <property type="match status" value="1"/>
</dbReference>
<evidence type="ECO:0000256" key="4">
    <source>
        <dbReference type="ARBA" id="ARBA00022694"/>
    </source>
</evidence>
<keyword evidence="11" id="KW-1185">Reference proteome</keyword>
<dbReference type="SMART" id="SM00977">
    <property type="entry name" value="TilS_C"/>
    <property type="match status" value="1"/>
</dbReference>
<dbReference type="Pfam" id="PF01171">
    <property type="entry name" value="ATP_bind_3"/>
    <property type="match status" value="1"/>
</dbReference>
<gene>
    <name evidence="8 10" type="primary">tilS</name>
    <name evidence="10" type="ORF">WDJ61_00390</name>
</gene>
<dbReference type="PANTHER" id="PTHR43033:SF1">
    <property type="entry name" value="TRNA(ILE)-LYSIDINE SYNTHASE-RELATED"/>
    <property type="match status" value="1"/>
</dbReference>
<dbReference type="InterPro" id="IPR011063">
    <property type="entry name" value="TilS/TtcA_N"/>
</dbReference>
<dbReference type="InterPro" id="IPR015262">
    <property type="entry name" value="tRNA_Ile_lys_synt_subst-bd"/>
</dbReference>
<reference evidence="10 11" key="1">
    <citation type="submission" date="2024-02" db="EMBL/GenBank/DDBJ databases">
        <title>Seven novel Bacillus-like species.</title>
        <authorList>
            <person name="Liu G."/>
        </authorList>
    </citation>
    <scope>NUCLEOTIDE SEQUENCE [LARGE SCALE GENOMIC DNA]</scope>
    <source>
        <strain evidence="10 11">FJAT-52991</strain>
    </source>
</reference>
<keyword evidence="3 8" id="KW-0436">Ligase</keyword>
<comment type="domain">
    <text evidence="8">The N-terminal region contains the highly conserved SGGXDS motif, predicted to be a P-loop motif involved in ATP binding.</text>
</comment>
<evidence type="ECO:0000256" key="3">
    <source>
        <dbReference type="ARBA" id="ARBA00022598"/>
    </source>
</evidence>
<evidence type="ECO:0000256" key="5">
    <source>
        <dbReference type="ARBA" id="ARBA00022741"/>
    </source>
</evidence>
<name>A0ABZ2N7E3_9BACI</name>
<evidence type="ECO:0000259" key="9">
    <source>
        <dbReference type="SMART" id="SM00977"/>
    </source>
</evidence>
<dbReference type="GO" id="GO:0032267">
    <property type="term" value="F:tRNA(Ile)-lysidine synthase activity"/>
    <property type="evidence" value="ECO:0007669"/>
    <property type="project" value="UniProtKB-EC"/>
</dbReference>
<comment type="function">
    <text evidence="8">Ligates lysine onto the cytidine present at position 34 of the AUA codon-specific tRNA(Ile) that contains the anticodon CAU, in an ATP-dependent manner. Cytidine is converted to lysidine, thus changing the amino acid specificity of the tRNA from methionine to isoleucine.</text>
</comment>
<evidence type="ECO:0000256" key="7">
    <source>
        <dbReference type="ARBA" id="ARBA00048539"/>
    </source>
</evidence>
<dbReference type="InterPro" id="IPR014729">
    <property type="entry name" value="Rossmann-like_a/b/a_fold"/>
</dbReference>
<dbReference type="EMBL" id="CP147404">
    <property type="protein sequence ID" value="WXB93230.1"/>
    <property type="molecule type" value="Genomic_DNA"/>
</dbReference>
<comment type="similarity">
    <text evidence="8">Belongs to the tRNA(Ile)-lysidine synthase family.</text>
</comment>
<organism evidence="10 11">
    <name type="scientific">Bacillus kandeliae</name>
    <dbReference type="NCBI Taxonomy" id="3129297"/>
    <lineage>
        <taxon>Bacteria</taxon>
        <taxon>Bacillati</taxon>
        <taxon>Bacillota</taxon>
        <taxon>Bacilli</taxon>
        <taxon>Bacillales</taxon>
        <taxon>Bacillaceae</taxon>
        <taxon>Bacillus</taxon>
    </lineage>
</organism>
<dbReference type="Gene3D" id="3.30.465.60">
    <property type="match status" value="1"/>
</dbReference>